<dbReference type="Pfam" id="PF13183">
    <property type="entry name" value="Fer4_8"/>
    <property type="match status" value="1"/>
</dbReference>
<dbReference type="GO" id="GO:0050660">
    <property type="term" value="F:flavin adenine dinucleotide binding"/>
    <property type="evidence" value="ECO:0007669"/>
    <property type="project" value="InterPro"/>
</dbReference>
<evidence type="ECO:0000256" key="1">
    <source>
        <dbReference type="ARBA" id="ARBA00022630"/>
    </source>
</evidence>
<dbReference type="EMBL" id="FOUP01000001">
    <property type="protein sequence ID" value="SFM56036.1"/>
    <property type="molecule type" value="Genomic_DNA"/>
</dbReference>
<dbReference type="GO" id="GO:0003824">
    <property type="term" value="F:catalytic activity"/>
    <property type="evidence" value="ECO:0007669"/>
    <property type="project" value="InterPro"/>
</dbReference>
<keyword evidence="1" id="KW-0285">Flavoprotein</keyword>
<dbReference type="Proteomes" id="UP000199398">
    <property type="component" value="Unassembled WGS sequence"/>
</dbReference>
<evidence type="ECO:0000259" key="3">
    <source>
        <dbReference type="Pfam" id="PF13183"/>
    </source>
</evidence>
<evidence type="ECO:0000313" key="4">
    <source>
        <dbReference type="EMBL" id="SFM56036.1"/>
    </source>
</evidence>
<proteinExistence type="predicted"/>
<keyword evidence="2" id="KW-0274">FAD</keyword>
<sequence length="296" mass="32439">MFGPAIVSAFEEVKAAFDPRDRMNPGKLVHPYRTDENLRLGAGYHPSVPATFLGFPDDGGSFPQAASRCVGIGNCRRSAGGVMCPSYMVTREEEHSTRGRARLLFEMLQGHPDAPVRDGWRSTAVRDALDLCLACKGCKSDCPVGVDMATYKAEFLAHHYRHRLRPAAHYSLGWLPLVGRFAQWAPRLVNSALRAPVLAQTAKRLGGIAPQRTPPRFAEVSFQRLCRHRVAPPPGEPGAVLLWPDTFTNHFAPHIGRAAVDVLEDAGLRVAVPPQPLCCGLTWMSTGQLGMATLRW</sequence>
<dbReference type="STRING" id="455193.SAMN05421805_101706"/>
<dbReference type="SUPFAM" id="SSF55103">
    <property type="entry name" value="FAD-linked oxidases, C-terminal domain"/>
    <property type="match status" value="1"/>
</dbReference>
<accession>A0A1I4RUX0</accession>
<dbReference type="PANTHER" id="PTHR32479">
    <property type="entry name" value="GLYCOLATE OXIDASE IRON-SULFUR SUBUNIT"/>
    <property type="match status" value="1"/>
</dbReference>
<dbReference type="PANTHER" id="PTHR32479:SF19">
    <property type="entry name" value="ANAEROBIC GLYCEROL-3-PHOSPHATE DEHYDROGENASE SUBUNIT C"/>
    <property type="match status" value="1"/>
</dbReference>
<dbReference type="InterPro" id="IPR017896">
    <property type="entry name" value="4Fe4S_Fe-S-bd"/>
</dbReference>
<reference evidence="4 5" key="1">
    <citation type="submission" date="2016-10" db="EMBL/GenBank/DDBJ databases">
        <authorList>
            <person name="de Groot N.N."/>
        </authorList>
    </citation>
    <scope>NUCLEOTIDE SEQUENCE [LARGE SCALE GENOMIC DNA]</scope>
    <source>
        <strain evidence="4 5">CPCC 201259</strain>
    </source>
</reference>
<organism evidence="4 5">
    <name type="scientific">Saccharopolyspora antimicrobica</name>
    <dbReference type="NCBI Taxonomy" id="455193"/>
    <lineage>
        <taxon>Bacteria</taxon>
        <taxon>Bacillati</taxon>
        <taxon>Actinomycetota</taxon>
        <taxon>Actinomycetes</taxon>
        <taxon>Pseudonocardiales</taxon>
        <taxon>Pseudonocardiaceae</taxon>
        <taxon>Saccharopolyspora</taxon>
    </lineage>
</organism>
<feature type="domain" description="4Fe-4S ferredoxin-type" evidence="3">
    <location>
        <begin position="66"/>
        <end position="146"/>
    </location>
</feature>
<evidence type="ECO:0000313" key="5">
    <source>
        <dbReference type="Proteomes" id="UP000199398"/>
    </source>
</evidence>
<protein>
    <submittedName>
        <fullName evidence="4">4Fe-4S dicluster domain-containing protein</fullName>
    </submittedName>
</protein>
<dbReference type="AlphaFoldDB" id="A0A1I4RUX0"/>
<dbReference type="InterPro" id="IPR016164">
    <property type="entry name" value="FAD-linked_Oxase-like_C"/>
</dbReference>
<evidence type="ECO:0000256" key="2">
    <source>
        <dbReference type="ARBA" id="ARBA00022827"/>
    </source>
</evidence>
<dbReference type="SUPFAM" id="SSF46548">
    <property type="entry name" value="alpha-helical ferredoxin"/>
    <property type="match status" value="1"/>
</dbReference>
<gene>
    <name evidence="4" type="ORF">SAMN05421805_101706</name>
</gene>
<name>A0A1I4RUX0_9PSEU</name>